<dbReference type="InterPro" id="IPR011006">
    <property type="entry name" value="CheY-like_superfamily"/>
</dbReference>
<evidence type="ECO:0000259" key="8">
    <source>
        <dbReference type="PROSITE" id="PS50122"/>
    </source>
</evidence>
<dbReference type="Gene3D" id="3.40.50.180">
    <property type="entry name" value="Methylesterase CheB, C-terminal domain"/>
    <property type="match status" value="1"/>
</dbReference>
<dbReference type="PROSITE" id="PS50110">
    <property type="entry name" value="RESPONSE_REGULATORY"/>
    <property type="match status" value="1"/>
</dbReference>
<keyword evidence="4 6" id="KW-0597">Phosphoprotein</keyword>
<comment type="catalytic activity">
    <reaction evidence="3 4">
        <text>[protein]-L-glutamate 5-O-methyl ester + H2O = L-glutamyl-[protein] + methanol + H(+)</text>
        <dbReference type="Rhea" id="RHEA:23236"/>
        <dbReference type="Rhea" id="RHEA-COMP:10208"/>
        <dbReference type="Rhea" id="RHEA-COMP:10311"/>
        <dbReference type="ChEBI" id="CHEBI:15377"/>
        <dbReference type="ChEBI" id="CHEBI:15378"/>
        <dbReference type="ChEBI" id="CHEBI:17790"/>
        <dbReference type="ChEBI" id="CHEBI:29973"/>
        <dbReference type="ChEBI" id="CHEBI:82795"/>
        <dbReference type="EC" id="3.1.1.61"/>
    </reaction>
</comment>
<dbReference type="EC" id="3.1.1.61" evidence="4"/>
<sequence length="357" mass="36872">MIRVLVVDDAAAVRHLLRVRLAMDREIEVVGTARNGAEALEQIETLRPDVVILDLEMPVLDGRGVLQRLKGRRPRPQVLVFSTYAREGARAAVEALQLGAADFVRKPSGGHEAVQAVVRDELIPRIKLLGGRGRARVTTPQARAAPSPGAGAVRAVVIAASTGGPQAVREVVGALPAGLPVPVLVVQHMPALFVEQFVRSLDAACAFAVRAGEDGARVRPGEAWVAPGDRHMEVRQEGGRVVLHLHQGPPENGVRPAADPLLRSAAAVWGGGVLAVILTGMGQDGLAGCRAVREAGGRVIAQDEATSVVWGMPGAVAQAGLADAVLPLARIGPAVKAAVAAAVAPGGAREAHGGADL</sequence>
<dbReference type="GO" id="GO:0050568">
    <property type="term" value="F:protein-glutamine glutaminase activity"/>
    <property type="evidence" value="ECO:0007669"/>
    <property type="project" value="UniProtKB-UniRule"/>
</dbReference>
<comment type="domain">
    <text evidence="4">Contains a C-terminal catalytic domain, and an N-terminal region which modulates catalytic activity.</text>
</comment>
<dbReference type="SUPFAM" id="SSF52172">
    <property type="entry name" value="CheY-like"/>
    <property type="match status" value="1"/>
</dbReference>
<proteinExistence type="inferred from homology"/>
<dbReference type="NCBIfam" id="NF001965">
    <property type="entry name" value="PRK00742.1"/>
    <property type="match status" value="1"/>
</dbReference>
<feature type="domain" description="Response regulatory" evidence="7">
    <location>
        <begin position="3"/>
        <end position="121"/>
    </location>
</feature>
<comment type="catalytic activity">
    <reaction evidence="4">
        <text>L-glutaminyl-[protein] + H2O = L-glutamyl-[protein] + NH4(+)</text>
        <dbReference type="Rhea" id="RHEA:16441"/>
        <dbReference type="Rhea" id="RHEA-COMP:10207"/>
        <dbReference type="Rhea" id="RHEA-COMP:10208"/>
        <dbReference type="ChEBI" id="CHEBI:15377"/>
        <dbReference type="ChEBI" id="CHEBI:28938"/>
        <dbReference type="ChEBI" id="CHEBI:29973"/>
        <dbReference type="ChEBI" id="CHEBI:30011"/>
        <dbReference type="EC" id="3.5.1.44"/>
    </reaction>
</comment>
<feature type="active site" evidence="4 5">
    <location>
        <position position="161"/>
    </location>
</feature>
<evidence type="ECO:0000256" key="1">
    <source>
        <dbReference type="ARBA" id="ARBA00022500"/>
    </source>
</evidence>
<dbReference type="PANTHER" id="PTHR42872:SF3">
    <property type="entry name" value="PROTEIN-GLUTAMATE METHYLESTERASE_PROTEIN-GLUTAMINE GLUTAMINASE 1"/>
    <property type="match status" value="1"/>
</dbReference>
<dbReference type="HAMAP" id="MF_00099">
    <property type="entry name" value="CheB_chemtxs"/>
    <property type="match status" value="1"/>
</dbReference>
<dbReference type="InterPro" id="IPR001789">
    <property type="entry name" value="Sig_transdc_resp-reg_receiver"/>
</dbReference>
<dbReference type="SMART" id="SM00448">
    <property type="entry name" value="REC"/>
    <property type="match status" value="1"/>
</dbReference>
<dbReference type="PANTHER" id="PTHR42872">
    <property type="entry name" value="PROTEIN-GLUTAMATE METHYLESTERASE/PROTEIN-GLUTAMINE GLUTAMINASE"/>
    <property type="match status" value="1"/>
</dbReference>
<comment type="caution">
    <text evidence="9">The sequence shown here is derived from an EMBL/GenBank/DDBJ whole genome shotgun (WGS) entry which is preliminary data.</text>
</comment>
<evidence type="ECO:0000256" key="5">
    <source>
        <dbReference type="PROSITE-ProRule" id="PRU00050"/>
    </source>
</evidence>
<dbReference type="RefSeq" id="WP_123401447.1">
    <property type="nucleotide sequence ID" value="NZ_RJVI01000002.1"/>
</dbReference>
<dbReference type="Proteomes" id="UP000276634">
    <property type="component" value="Unassembled WGS sequence"/>
</dbReference>
<reference evidence="9 10" key="1">
    <citation type="submission" date="2018-11" db="EMBL/GenBank/DDBJ databases">
        <title>Genomic Encyclopedia of Type Strains, Phase IV (KMG-IV): sequencing the most valuable type-strain genomes for metagenomic binning, comparative biology and taxonomic classification.</title>
        <authorList>
            <person name="Goeker M."/>
        </authorList>
    </citation>
    <scope>NUCLEOTIDE SEQUENCE [LARGE SCALE GENOMIC DNA]</scope>
    <source>
        <strain evidence="9 10">DSM 100275</strain>
    </source>
</reference>
<feature type="domain" description="CheB-type methylesterase" evidence="8">
    <location>
        <begin position="148"/>
        <end position="342"/>
    </location>
</feature>
<dbReference type="CDD" id="cd16432">
    <property type="entry name" value="CheB_Rec"/>
    <property type="match status" value="1"/>
</dbReference>
<dbReference type="EMBL" id="RJVI01000002">
    <property type="protein sequence ID" value="ROR32518.1"/>
    <property type="molecule type" value="Genomic_DNA"/>
</dbReference>
<keyword evidence="4" id="KW-0963">Cytoplasm</keyword>
<dbReference type="InterPro" id="IPR008248">
    <property type="entry name" value="CheB-like"/>
</dbReference>
<name>A0A3N1Y1X8_9GAMM</name>
<dbReference type="PIRSF" id="PIRSF000876">
    <property type="entry name" value="RR_chemtxs_CheB"/>
    <property type="match status" value="1"/>
</dbReference>
<evidence type="ECO:0000259" key="7">
    <source>
        <dbReference type="PROSITE" id="PS50110"/>
    </source>
</evidence>
<keyword evidence="10" id="KW-1185">Reference proteome</keyword>
<dbReference type="GO" id="GO:0005737">
    <property type="term" value="C:cytoplasm"/>
    <property type="evidence" value="ECO:0007669"/>
    <property type="project" value="UniProtKB-SubCell"/>
</dbReference>
<evidence type="ECO:0000313" key="9">
    <source>
        <dbReference type="EMBL" id="ROR32518.1"/>
    </source>
</evidence>
<comment type="PTM">
    <text evidence="4">Phosphorylated by CheA. Phosphorylation of the N-terminal regulatory domain activates the methylesterase activity.</text>
</comment>
<dbReference type="GO" id="GO:0006935">
    <property type="term" value="P:chemotaxis"/>
    <property type="evidence" value="ECO:0007669"/>
    <property type="project" value="UniProtKB-UniRule"/>
</dbReference>
<gene>
    <name evidence="4" type="primary">cheB</name>
    <name evidence="9" type="ORF">EDC57_1720</name>
</gene>
<dbReference type="CDD" id="cd17541">
    <property type="entry name" value="REC_CheB-like"/>
    <property type="match status" value="1"/>
</dbReference>
<dbReference type="GO" id="GO:0000156">
    <property type="term" value="F:phosphorelay response regulator activity"/>
    <property type="evidence" value="ECO:0007669"/>
    <property type="project" value="InterPro"/>
</dbReference>
<dbReference type="EC" id="3.5.1.44" evidence="4"/>
<comment type="function">
    <text evidence="4">Involved in chemotaxis. Part of a chemotaxis signal transduction system that modulates chemotaxis in response to various stimuli. Catalyzes the demethylation of specific methylglutamate residues introduced into the chemoreceptors (methyl-accepting chemotaxis proteins or MCP) by CheR. Also mediates the irreversible deamidation of specific glutamine residues to glutamic acid.</text>
</comment>
<evidence type="ECO:0000256" key="4">
    <source>
        <dbReference type="HAMAP-Rule" id="MF_00099"/>
    </source>
</evidence>
<comment type="similarity">
    <text evidence="4">Belongs to the CheB family.</text>
</comment>
<comment type="subcellular location">
    <subcellularLocation>
        <location evidence="4">Cytoplasm</location>
    </subcellularLocation>
</comment>
<evidence type="ECO:0000256" key="2">
    <source>
        <dbReference type="ARBA" id="ARBA00022801"/>
    </source>
</evidence>
<keyword evidence="2 4" id="KW-0378">Hydrolase</keyword>
<dbReference type="PROSITE" id="PS50122">
    <property type="entry name" value="CHEB"/>
    <property type="match status" value="1"/>
</dbReference>
<feature type="modified residue" description="4-aspartylphosphate" evidence="4 6">
    <location>
        <position position="54"/>
    </location>
</feature>
<organism evidence="9 10">
    <name type="scientific">Inmirania thermothiophila</name>
    <dbReference type="NCBI Taxonomy" id="1750597"/>
    <lineage>
        <taxon>Bacteria</taxon>
        <taxon>Pseudomonadati</taxon>
        <taxon>Pseudomonadota</taxon>
        <taxon>Gammaproteobacteria</taxon>
        <taxon>Chromatiales</taxon>
        <taxon>Ectothiorhodospiraceae</taxon>
        <taxon>Inmirania</taxon>
    </lineage>
</organism>
<feature type="active site" evidence="4 5">
    <location>
        <position position="284"/>
    </location>
</feature>
<dbReference type="Gene3D" id="3.40.50.2300">
    <property type="match status" value="1"/>
</dbReference>
<dbReference type="Pfam" id="PF01339">
    <property type="entry name" value="CheB_methylest"/>
    <property type="match status" value="1"/>
</dbReference>
<dbReference type="SUPFAM" id="SSF52738">
    <property type="entry name" value="Methylesterase CheB, C-terminal domain"/>
    <property type="match status" value="1"/>
</dbReference>
<accession>A0A3N1Y1X8</accession>
<evidence type="ECO:0000256" key="6">
    <source>
        <dbReference type="PROSITE-ProRule" id="PRU00169"/>
    </source>
</evidence>
<evidence type="ECO:0000256" key="3">
    <source>
        <dbReference type="ARBA" id="ARBA00048267"/>
    </source>
</evidence>
<dbReference type="AlphaFoldDB" id="A0A3N1Y1X8"/>
<dbReference type="InterPro" id="IPR000673">
    <property type="entry name" value="Sig_transdc_resp-reg_Me-estase"/>
</dbReference>
<dbReference type="Pfam" id="PF00072">
    <property type="entry name" value="Response_reg"/>
    <property type="match status" value="1"/>
</dbReference>
<keyword evidence="1 4" id="KW-0145">Chemotaxis</keyword>
<feature type="active site" evidence="4 5">
    <location>
        <position position="188"/>
    </location>
</feature>
<protein>
    <recommendedName>
        <fullName evidence="4">Protein-glutamate methylesterase/protein-glutamine glutaminase</fullName>
        <ecNumber evidence="4">3.1.1.61</ecNumber>
        <ecNumber evidence="4">3.5.1.44</ecNumber>
    </recommendedName>
</protein>
<evidence type="ECO:0000313" key="10">
    <source>
        <dbReference type="Proteomes" id="UP000276634"/>
    </source>
</evidence>
<dbReference type="InterPro" id="IPR035909">
    <property type="entry name" value="CheB_C"/>
</dbReference>
<dbReference type="GO" id="GO:0008984">
    <property type="term" value="F:protein-glutamate methylesterase activity"/>
    <property type="evidence" value="ECO:0007669"/>
    <property type="project" value="UniProtKB-UniRule"/>
</dbReference>
<dbReference type="OrthoDB" id="9793421at2"/>